<evidence type="ECO:0000313" key="1">
    <source>
        <dbReference type="EMBL" id="KOF80105.1"/>
    </source>
</evidence>
<gene>
    <name evidence="1" type="ORF">OCBIM_22028441mg</name>
</gene>
<organism evidence="1">
    <name type="scientific">Octopus bimaculoides</name>
    <name type="common">California two-spotted octopus</name>
    <dbReference type="NCBI Taxonomy" id="37653"/>
    <lineage>
        <taxon>Eukaryota</taxon>
        <taxon>Metazoa</taxon>
        <taxon>Spiralia</taxon>
        <taxon>Lophotrochozoa</taxon>
        <taxon>Mollusca</taxon>
        <taxon>Cephalopoda</taxon>
        <taxon>Coleoidea</taxon>
        <taxon>Octopodiformes</taxon>
        <taxon>Octopoda</taxon>
        <taxon>Incirrata</taxon>
        <taxon>Octopodidae</taxon>
        <taxon>Octopus</taxon>
    </lineage>
</organism>
<dbReference type="AlphaFoldDB" id="A0A0L8GU24"/>
<feature type="non-terminal residue" evidence="1">
    <location>
        <position position="1"/>
    </location>
</feature>
<name>A0A0L8GU24_OCTBM</name>
<proteinExistence type="predicted"/>
<accession>A0A0L8GU24</accession>
<protein>
    <submittedName>
        <fullName evidence="1">Uncharacterized protein</fullName>
    </submittedName>
</protein>
<dbReference type="STRING" id="37653.A0A0L8GU24"/>
<dbReference type="EMBL" id="KQ420488">
    <property type="protein sequence ID" value="KOF80105.1"/>
    <property type="molecule type" value="Genomic_DNA"/>
</dbReference>
<sequence>KRRNLSKFPSLEETVDDNESVIPSVGEETVAHLEMLSKLFDGYFAVGKLETSEEWIMNLYSFKLDNMSDGRELKEDLIELCPSCVLEMQFESKTLEEYWCSAMDVFPRLCEKFNTLLSIKIKPRNHLNAQADMWIAISNIMPCFEELIT</sequence>
<reference evidence="1" key="1">
    <citation type="submission" date="2015-07" db="EMBL/GenBank/DDBJ databases">
        <title>MeaNS - Measles Nucleotide Surveillance Program.</title>
        <authorList>
            <person name="Tran T."/>
            <person name="Druce J."/>
        </authorList>
    </citation>
    <scope>NUCLEOTIDE SEQUENCE</scope>
    <source>
        <strain evidence="1">UCB-OBI-ISO-001</strain>
        <tissue evidence="1">Gonad</tissue>
    </source>
</reference>